<proteinExistence type="predicted"/>
<comment type="caution">
    <text evidence="4">The sequence shown here is derived from an EMBL/GenBank/DDBJ whole genome shotgun (WGS) entry which is preliminary data.</text>
</comment>
<evidence type="ECO:0000313" key="4">
    <source>
        <dbReference type="EMBL" id="ERM00415.1"/>
    </source>
</evidence>
<sequence>MARLINRKSAFLASLALSVSALTVFAANAAEITVMGYRGAFQDNYVKAVIEPFQKEHPDIKVTYYGVQNAATSLGNMRAQKSSPQTDAVIYDLSVAKIADEEGLVEKLDPATLKNYADVAKLGKELAGAAIPITYDTLSLLYNHDAFGQGAPDSWEALWDKQQSGKVIIPAQGGGDIQAILLTIIANRLAGEGDYTKTVKPGVDKLVELAPAVQTWEPKPDAYTLVANGTATLSIGYNARAQFYYDQTGGKLQSVGPKEGTAAQVNVISAIANGKNMDATRTFIDYAISPPEAQARFAEIMFYAPSNTKAAVNDATKKRIPYMDTAQREKLIPVDWMTIGDMRDKLLNPWRRQIIPAGR</sequence>
<feature type="chain" id="PRO_5004656976" evidence="3">
    <location>
        <begin position="30"/>
        <end position="359"/>
    </location>
</feature>
<evidence type="ECO:0000256" key="1">
    <source>
        <dbReference type="ARBA" id="ARBA00022729"/>
    </source>
</evidence>
<keyword evidence="2" id="KW-0574">Periplasm</keyword>
<dbReference type="PANTHER" id="PTHR30006">
    <property type="entry name" value="THIAMINE-BINDING PERIPLASMIC PROTEIN-RELATED"/>
    <property type="match status" value="1"/>
</dbReference>
<dbReference type="AlphaFoldDB" id="U4V373"/>
<dbReference type="GO" id="GO:0030975">
    <property type="term" value="F:thiamine binding"/>
    <property type="evidence" value="ECO:0007669"/>
    <property type="project" value="TreeGrafter"/>
</dbReference>
<name>U4V373_9HYPH</name>
<dbReference type="SUPFAM" id="SSF53850">
    <property type="entry name" value="Periplasmic binding protein-like II"/>
    <property type="match status" value="1"/>
</dbReference>
<evidence type="ECO:0000256" key="2">
    <source>
        <dbReference type="ARBA" id="ARBA00022764"/>
    </source>
</evidence>
<organism evidence="4 5">
    <name type="scientific">Brucella intermedia 229E</name>
    <dbReference type="NCBI Taxonomy" id="1337887"/>
    <lineage>
        <taxon>Bacteria</taxon>
        <taxon>Pseudomonadati</taxon>
        <taxon>Pseudomonadota</taxon>
        <taxon>Alphaproteobacteria</taxon>
        <taxon>Hyphomicrobiales</taxon>
        <taxon>Brucellaceae</taxon>
        <taxon>Brucella/Ochrobactrum group</taxon>
        <taxon>Brucella</taxon>
    </lineage>
</organism>
<accession>U4V373</accession>
<protein>
    <submittedName>
        <fullName evidence="4">ABC transporter substrate-binding protein</fullName>
    </submittedName>
</protein>
<dbReference type="GO" id="GO:0015888">
    <property type="term" value="P:thiamine transport"/>
    <property type="evidence" value="ECO:0007669"/>
    <property type="project" value="TreeGrafter"/>
</dbReference>
<dbReference type="InterPro" id="IPR006059">
    <property type="entry name" value="SBP"/>
</dbReference>
<evidence type="ECO:0000256" key="3">
    <source>
        <dbReference type="SAM" id="SignalP"/>
    </source>
</evidence>
<dbReference type="Gene3D" id="3.40.190.10">
    <property type="entry name" value="Periplasmic binding protein-like II"/>
    <property type="match status" value="2"/>
</dbReference>
<gene>
    <name evidence="4" type="ORF">Q644_05215</name>
</gene>
<evidence type="ECO:0000313" key="5">
    <source>
        <dbReference type="Proteomes" id="UP000016842"/>
    </source>
</evidence>
<feature type="signal peptide" evidence="3">
    <location>
        <begin position="1"/>
        <end position="29"/>
    </location>
</feature>
<dbReference type="GO" id="GO:0030976">
    <property type="term" value="F:thiamine pyrophosphate binding"/>
    <property type="evidence" value="ECO:0007669"/>
    <property type="project" value="TreeGrafter"/>
</dbReference>
<keyword evidence="1 3" id="KW-0732">Signal</keyword>
<dbReference type="Pfam" id="PF13416">
    <property type="entry name" value="SBP_bac_8"/>
    <property type="match status" value="1"/>
</dbReference>
<dbReference type="PANTHER" id="PTHR30006:SF2">
    <property type="entry name" value="ABC TRANSPORTER SUBSTRATE-BINDING PROTEIN"/>
    <property type="match status" value="1"/>
</dbReference>
<dbReference type="GO" id="GO:0030288">
    <property type="term" value="C:outer membrane-bounded periplasmic space"/>
    <property type="evidence" value="ECO:0007669"/>
    <property type="project" value="TreeGrafter"/>
</dbReference>
<dbReference type="Proteomes" id="UP000016842">
    <property type="component" value="Unassembled WGS sequence"/>
</dbReference>
<reference evidence="4 5" key="1">
    <citation type="journal article" date="2014" name="FEMS Microbiol. Lett.">
        <title>Genome sequencing analysis reveals virulence-related gene content of Ochrobactrum intermedium strain 229E, a urease-positive strain isolated from the human gastric niche.</title>
        <authorList>
            <person name="Kulkarni G.J."/>
            <person name="Shetty S."/>
            <person name="Dharne M.S."/>
            <person name="Shouche Y.S."/>
        </authorList>
    </citation>
    <scope>NUCLEOTIDE SEQUENCE [LARGE SCALE GENOMIC DNA]</scope>
    <source>
        <strain evidence="4 5">229E</strain>
    </source>
</reference>
<dbReference type="PATRIC" id="fig|1337887.3.peg.4418"/>
<dbReference type="EMBL" id="ASXJ01000323">
    <property type="protein sequence ID" value="ERM00415.1"/>
    <property type="molecule type" value="Genomic_DNA"/>
</dbReference>